<keyword evidence="4 7" id="KW-0812">Transmembrane</keyword>
<feature type="transmembrane region" description="Helical" evidence="7">
    <location>
        <begin position="126"/>
        <end position="146"/>
    </location>
</feature>
<evidence type="ECO:0000256" key="4">
    <source>
        <dbReference type="ARBA" id="ARBA00022692"/>
    </source>
</evidence>
<feature type="transmembrane region" description="Helical" evidence="7">
    <location>
        <begin position="85"/>
        <end position="105"/>
    </location>
</feature>
<gene>
    <name evidence="8" type="ORF">H2O64_05255</name>
</gene>
<dbReference type="Proteomes" id="UP000619238">
    <property type="component" value="Unassembled WGS sequence"/>
</dbReference>
<organism evidence="8 9">
    <name type="scientific">Kordia aestuariivivens</name>
    <dbReference type="NCBI Taxonomy" id="2759037"/>
    <lineage>
        <taxon>Bacteria</taxon>
        <taxon>Pseudomonadati</taxon>
        <taxon>Bacteroidota</taxon>
        <taxon>Flavobacteriia</taxon>
        <taxon>Flavobacteriales</taxon>
        <taxon>Flavobacteriaceae</taxon>
        <taxon>Kordia</taxon>
    </lineage>
</organism>
<dbReference type="EMBL" id="JACGWS010000002">
    <property type="protein sequence ID" value="MBC8754067.1"/>
    <property type="molecule type" value="Genomic_DNA"/>
</dbReference>
<evidence type="ECO:0000256" key="6">
    <source>
        <dbReference type="ARBA" id="ARBA00023136"/>
    </source>
</evidence>
<proteinExistence type="inferred from homology"/>
<comment type="caution">
    <text evidence="8">The sequence shown here is derived from an EMBL/GenBank/DDBJ whole genome shotgun (WGS) entry which is preliminary data.</text>
</comment>
<evidence type="ECO:0000256" key="1">
    <source>
        <dbReference type="ARBA" id="ARBA00004651"/>
    </source>
</evidence>
<comment type="similarity">
    <text evidence="2">Belongs to the UPF0719 family.</text>
</comment>
<evidence type="ECO:0000256" key="2">
    <source>
        <dbReference type="ARBA" id="ARBA00005779"/>
    </source>
</evidence>
<keyword evidence="3" id="KW-1003">Cell membrane</keyword>
<accession>A0ABR7Q676</accession>
<comment type="subcellular location">
    <subcellularLocation>
        <location evidence="1">Cell membrane</location>
        <topology evidence="1">Multi-pass membrane protein</topology>
    </subcellularLocation>
</comment>
<reference evidence="8 9" key="1">
    <citation type="submission" date="2020-07" db="EMBL/GenBank/DDBJ databases">
        <title>Description of Kordia aestuariivivens sp. nov., isolated from a tidal flat.</title>
        <authorList>
            <person name="Park S."/>
            <person name="Yoon J.-H."/>
        </authorList>
    </citation>
    <scope>NUCLEOTIDE SEQUENCE [LARGE SCALE GENOMIC DNA]</scope>
    <source>
        <strain evidence="8 9">YSTF-M3</strain>
    </source>
</reference>
<name>A0ABR7Q676_9FLAO</name>
<feature type="transmembrane region" description="Helical" evidence="7">
    <location>
        <begin position="12"/>
        <end position="33"/>
    </location>
</feature>
<evidence type="ECO:0000256" key="3">
    <source>
        <dbReference type="ARBA" id="ARBA00022475"/>
    </source>
</evidence>
<evidence type="ECO:0000256" key="7">
    <source>
        <dbReference type="SAM" id="Phobius"/>
    </source>
</evidence>
<protein>
    <submittedName>
        <fullName evidence="8">DUF350 domain-containing protein</fullName>
    </submittedName>
</protein>
<dbReference type="PANTHER" id="PTHR40043:SF1">
    <property type="entry name" value="UPF0719 INNER MEMBRANE PROTEIN YJFL"/>
    <property type="match status" value="1"/>
</dbReference>
<dbReference type="InterPro" id="IPR007140">
    <property type="entry name" value="DUF350"/>
</dbReference>
<feature type="transmembrane region" description="Helical" evidence="7">
    <location>
        <begin position="191"/>
        <end position="213"/>
    </location>
</feature>
<evidence type="ECO:0000313" key="8">
    <source>
        <dbReference type="EMBL" id="MBC8754067.1"/>
    </source>
</evidence>
<feature type="transmembrane region" description="Helical" evidence="7">
    <location>
        <begin position="158"/>
        <end position="179"/>
    </location>
</feature>
<dbReference type="RefSeq" id="WP_187561107.1">
    <property type="nucleotide sequence ID" value="NZ_JACGWS010000002.1"/>
</dbReference>
<dbReference type="PANTHER" id="PTHR40043">
    <property type="entry name" value="UPF0719 INNER MEMBRANE PROTEIN YJFL"/>
    <property type="match status" value="1"/>
</dbReference>
<feature type="transmembrane region" description="Helical" evidence="7">
    <location>
        <begin position="53"/>
        <end position="73"/>
    </location>
</feature>
<dbReference type="Pfam" id="PF03994">
    <property type="entry name" value="DUF350"/>
    <property type="match status" value="2"/>
</dbReference>
<keyword evidence="9" id="KW-1185">Reference proteome</keyword>
<evidence type="ECO:0000313" key="9">
    <source>
        <dbReference type="Proteomes" id="UP000619238"/>
    </source>
</evidence>
<evidence type="ECO:0000256" key="5">
    <source>
        <dbReference type="ARBA" id="ARBA00022989"/>
    </source>
</evidence>
<keyword evidence="6 7" id="KW-0472">Membrane</keyword>
<keyword evidence="5 7" id="KW-1133">Transmembrane helix</keyword>
<sequence>MEFNILETIDSLVVAVIYLVVSFALFFIGKIIYQLIHRSINVDDELVEKDNLAFSFANVGYYIGLVLVILGVYSGDGISHITEDLIDVAVYGLLSIILLNLSVIISDKLILRKFSLKKEIIEDQNAGAGIIEGSFCVANGLILYGVMSGNEDSFIEIMILWAIAQVVFMLVGFVYNLITPYNVLKHIEKDNVAVGIGFSGAVIAIANLVRFGIQMEADNWILVGENLLLETGIGLLMLPIVRFLTDKILLPKRKLTDEIVNQEKPNIGAAVIEAFAYIGGSLLICASFS</sequence>
<feature type="transmembrane region" description="Helical" evidence="7">
    <location>
        <begin position="219"/>
        <end position="244"/>
    </location>
</feature>